<evidence type="ECO:0000313" key="3">
    <source>
        <dbReference type="Proteomes" id="UP000008827"/>
    </source>
</evidence>
<proteinExistence type="predicted"/>
<evidence type="ECO:0000313" key="2">
    <source>
        <dbReference type="EnsemblPlants" id="KRH69708"/>
    </source>
</evidence>
<gene>
    <name evidence="1" type="ORF">GLYMA_02G043600</name>
</gene>
<dbReference type="AlphaFoldDB" id="A0A0R0KRV5"/>
<dbReference type="Gramene" id="KRH69708">
    <property type="protein sequence ID" value="KRH69708"/>
    <property type="gene ID" value="GLYMA_02G043600"/>
</dbReference>
<sequence length="68" mass="8043">MISWGTVAWSLWKFRNGVVFKNEVSDVNSSLDNRSSMMCYWFTTKMPESVIPFNAWIFNPRTCHKDFT</sequence>
<reference evidence="1" key="3">
    <citation type="submission" date="2018-07" db="EMBL/GenBank/DDBJ databases">
        <title>WGS assembly of Glycine max.</title>
        <authorList>
            <person name="Schmutz J."/>
            <person name="Cannon S."/>
            <person name="Schlueter J."/>
            <person name="Ma J."/>
            <person name="Mitros T."/>
            <person name="Nelson W."/>
            <person name="Hyten D."/>
            <person name="Song Q."/>
            <person name="Thelen J."/>
            <person name="Cheng J."/>
            <person name="Xu D."/>
            <person name="Hellsten U."/>
            <person name="May G."/>
            <person name="Yu Y."/>
            <person name="Sakurai T."/>
            <person name="Umezawa T."/>
            <person name="Bhattacharyya M."/>
            <person name="Sandhu D."/>
            <person name="Valliyodan B."/>
            <person name="Lindquist E."/>
            <person name="Peto M."/>
            <person name="Grant D."/>
            <person name="Shu S."/>
            <person name="Goodstein D."/>
            <person name="Barry K."/>
            <person name="Futrell-Griggs M."/>
            <person name="Abernathy B."/>
            <person name="Du J."/>
            <person name="Tian Z."/>
            <person name="Zhu L."/>
            <person name="Gill N."/>
            <person name="Joshi T."/>
            <person name="Libault M."/>
            <person name="Sethuraman A."/>
            <person name="Zhang X."/>
            <person name="Shinozaki K."/>
            <person name="Nguyen H."/>
            <person name="Wing R."/>
            <person name="Cregan P."/>
            <person name="Specht J."/>
            <person name="Grimwood J."/>
            <person name="Rokhsar D."/>
            <person name="Stacey G."/>
            <person name="Shoemaker R."/>
            <person name="Jackson S."/>
        </authorList>
    </citation>
    <scope>NUCLEOTIDE SEQUENCE</scope>
    <source>
        <tissue evidence="1">Callus</tissue>
    </source>
</reference>
<dbReference type="InParanoid" id="A0A0R0KRV5"/>
<evidence type="ECO:0000313" key="1">
    <source>
        <dbReference type="EMBL" id="KRH69708.1"/>
    </source>
</evidence>
<keyword evidence="3" id="KW-1185">Reference proteome</keyword>
<dbReference type="Proteomes" id="UP000008827">
    <property type="component" value="Chromosome 2"/>
</dbReference>
<dbReference type="OrthoDB" id="10654008at2759"/>
<organism evidence="1">
    <name type="scientific">Glycine max</name>
    <name type="common">Soybean</name>
    <name type="synonym">Glycine hispida</name>
    <dbReference type="NCBI Taxonomy" id="3847"/>
    <lineage>
        <taxon>Eukaryota</taxon>
        <taxon>Viridiplantae</taxon>
        <taxon>Streptophyta</taxon>
        <taxon>Embryophyta</taxon>
        <taxon>Tracheophyta</taxon>
        <taxon>Spermatophyta</taxon>
        <taxon>Magnoliopsida</taxon>
        <taxon>eudicotyledons</taxon>
        <taxon>Gunneridae</taxon>
        <taxon>Pentapetalae</taxon>
        <taxon>rosids</taxon>
        <taxon>fabids</taxon>
        <taxon>Fabales</taxon>
        <taxon>Fabaceae</taxon>
        <taxon>Papilionoideae</taxon>
        <taxon>50 kb inversion clade</taxon>
        <taxon>NPAAA clade</taxon>
        <taxon>indigoferoid/millettioid clade</taxon>
        <taxon>Phaseoleae</taxon>
        <taxon>Glycine</taxon>
        <taxon>Glycine subgen. Soja</taxon>
    </lineage>
</organism>
<dbReference type="EMBL" id="CM000835">
    <property type="protein sequence ID" value="KRH69708.1"/>
    <property type="molecule type" value="Genomic_DNA"/>
</dbReference>
<name>A0A0R0KRV5_SOYBN</name>
<dbReference type="EnsemblPlants" id="KRH69708">
    <property type="protein sequence ID" value="KRH69708"/>
    <property type="gene ID" value="GLYMA_02G043600"/>
</dbReference>
<accession>A0A0R0KRV5</accession>
<protein>
    <submittedName>
        <fullName evidence="1 2">Uncharacterized protein</fullName>
    </submittedName>
</protein>
<reference evidence="1 2" key="1">
    <citation type="journal article" date="2010" name="Nature">
        <title>Genome sequence of the palaeopolyploid soybean.</title>
        <authorList>
            <person name="Schmutz J."/>
            <person name="Cannon S.B."/>
            <person name="Schlueter J."/>
            <person name="Ma J."/>
            <person name="Mitros T."/>
            <person name="Nelson W."/>
            <person name="Hyten D.L."/>
            <person name="Song Q."/>
            <person name="Thelen J.J."/>
            <person name="Cheng J."/>
            <person name="Xu D."/>
            <person name="Hellsten U."/>
            <person name="May G.D."/>
            <person name="Yu Y."/>
            <person name="Sakurai T."/>
            <person name="Umezawa T."/>
            <person name="Bhattacharyya M.K."/>
            <person name="Sandhu D."/>
            <person name="Valliyodan B."/>
            <person name="Lindquist E."/>
            <person name="Peto M."/>
            <person name="Grant D."/>
            <person name="Shu S."/>
            <person name="Goodstein D."/>
            <person name="Barry K."/>
            <person name="Futrell-Griggs M."/>
            <person name="Abernathy B."/>
            <person name="Du J."/>
            <person name="Tian Z."/>
            <person name="Zhu L."/>
            <person name="Gill N."/>
            <person name="Joshi T."/>
            <person name="Libault M."/>
            <person name="Sethuraman A."/>
            <person name="Zhang X.-C."/>
            <person name="Shinozaki K."/>
            <person name="Nguyen H.T."/>
            <person name="Wing R.A."/>
            <person name="Cregan P."/>
            <person name="Specht J."/>
            <person name="Grimwood J."/>
            <person name="Rokhsar D."/>
            <person name="Stacey G."/>
            <person name="Shoemaker R.C."/>
            <person name="Jackson S.A."/>
        </authorList>
    </citation>
    <scope>NUCLEOTIDE SEQUENCE [LARGE SCALE GENOMIC DNA]</scope>
    <source>
        <strain evidence="2">cv. Williams 82</strain>
        <tissue evidence="1">Callus</tissue>
    </source>
</reference>
<reference evidence="2" key="2">
    <citation type="submission" date="2018-02" db="UniProtKB">
        <authorList>
            <consortium name="EnsemblPlants"/>
        </authorList>
    </citation>
    <scope>IDENTIFICATION</scope>
    <source>
        <strain evidence="2">Williams 82</strain>
    </source>
</reference>